<feature type="transmembrane region" description="Helical" evidence="2">
    <location>
        <begin position="7"/>
        <end position="29"/>
    </location>
</feature>
<dbReference type="PANTHER" id="PTHR30441:SF4">
    <property type="entry name" value="PROTEIN ASMA"/>
    <property type="match status" value="1"/>
</dbReference>
<evidence type="ECO:0000256" key="2">
    <source>
        <dbReference type="SAM" id="Phobius"/>
    </source>
</evidence>
<keyword evidence="2" id="KW-0472">Membrane</keyword>
<organism evidence="4 5">
    <name type="scientific">Rhizobium aquaticum</name>
    <dbReference type="NCBI Taxonomy" id="1549636"/>
    <lineage>
        <taxon>Bacteria</taxon>
        <taxon>Pseudomonadati</taxon>
        <taxon>Pseudomonadota</taxon>
        <taxon>Alphaproteobacteria</taxon>
        <taxon>Hyphomicrobiales</taxon>
        <taxon>Rhizobiaceae</taxon>
        <taxon>Rhizobium/Agrobacterium group</taxon>
        <taxon>Rhizobium</taxon>
    </lineage>
</organism>
<feature type="domain" description="AsmA" evidence="3">
    <location>
        <begin position="3"/>
        <end position="168"/>
    </location>
</feature>
<dbReference type="Proteomes" id="UP001549047">
    <property type="component" value="Unassembled WGS sequence"/>
</dbReference>
<comment type="caution">
    <text evidence="4">The sequence shown here is derived from an EMBL/GenBank/DDBJ whole genome shotgun (WGS) entry which is preliminary data.</text>
</comment>
<keyword evidence="5" id="KW-1185">Reference proteome</keyword>
<dbReference type="InterPro" id="IPR052894">
    <property type="entry name" value="AsmA-related"/>
</dbReference>
<dbReference type="Pfam" id="PF05170">
    <property type="entry name" value="AsmA"/>
    <property type="match status" value="2"/>
</dbReference>
<reference evidence="4 5" key="1">
    <citation type="submission" date="2024-06" db="EMBL/GenBank/DDBJ databases">
        <title>Genomic Encyclopedia of Type Strains, Phase IV (KMG-IV): sequencing the most valuable type-strain genomes for metagenomic binning, comparative biology and taxonomic classification.</title>
        <authorList>
            <person name="Goeker M."/>
        </authorList>
    </citation>
    <scope>NUCLEOTIDE SEQUENCE [LARGE SCALE GENOMIC DNA]</scope>
    <source>
        <strain evidence="4 5">DSM 29780</strain>
    </source>
</reference>
<dbReference type="InterPro" id="IPR007844">
    <property type="entry name" value="AsmA"/>
</dbReference>
<protein>
    <submittedName>
        <fullName evidence="4">Uncharacterized protein involved in outer membrane biogenesis</fullName>
    </submittedName>
</protein>
<dbReference type="InterPro" id="IPR017023">
    <property type="entry name" value="UCP034039"/>
</dbReference>
<feature type="compositionally biased region" description="Basic and acidic residues" evidence="1">
    <location>
        <begin position="1232"/>
        <end position="1243"/>
    </location>
</feature>
<evidence type="ECO:0000259" key="3">
    <source>
        <dbReference type="Pfam" id="PF05170"/>
    </source>
</evidence>
<evidence type="ECO:0000313" key="5">
    <source>
        <dbReference type="Proteomes" id="UP001549047"/>
    </source>
</evidence>
<dbReference type="PANTHER" id="PTHR30441">
    <property type="entry name" value="DUF748 DOMAIN-CONTAINING PROTEIN"/>
    <property type="match status" value="1"/>
</dbReference>
<accession>A0ABV2IUU5</accession>
<dbReference type="PIRSF" id="PIRSF034039">
    <property type="entry name" value="UCP034039"/>
    <property type="match status" value="1"/>
</dbReference>
<evidence type="ECO:0000256" key="1">
    <source>
        <dbReference type="SAM" id="MobiDB-lite"/>
    </source>
</evidence>
<feature type="compositionally biased region" description="Polar residues" evidence="1">
    <location>
        <begin position="1207"/>
        <end position="1225"/>
    </location>
</feature>
<feature type="domain" description="AsmA" evidence="3">
    <location>
        <begin position="862"/>
        <end position="1040"/>
    </location>
</feature>
<proteinExistence type="predicted"/>
<gene>
    <name evidence="4" type="ORF">ABID16_000486</name>
</gene>
<keyword evidence="2" id="KW-1133">Transmembrane helix</keyword>
<name>A0ABV2IUU5_9HYPH</name>
<feature type="region of interest" description="Disordered" evidence="1">
    <location>
        <begin position="1162"/>
        <end position="1243"/>
    </location>
</feature>
<feature type="compositionally biased region" description="Basic and acidic residues" evidence="1">
    <location>
        <begin position="1176"/>
        <end position="1187"/>
    </location>
</feature>
<keyword evidence="2" id="KW-0812">Transmembrane</keyword>
<evidence type="ECO:0000313" key="4">
    <source>
        <dbReference type="EMBL" id="MET3612181.1"/>
    </source>
</evidence>
<dbReference type="EMBL" id="JBEPMB010000001">
    <property type="protein sequence ID" value="MET3612181.1"/>
    <property type="molecule type" value="Genomic_DNA"/>
</dbReference>
<sequence>MSVFGRIMVGIAGLVVVALFVALVAPYFVDWTGFRQDFERRASLILGKKVEVHGAVSARLIPFPSVTMEDVTIGRDEAGKPLVTAARFAMDMEIAPFLSGEARIFEMRIIEPKVHIALQKDGTLDWAKTGNPSIPAKIVVLENVRVSGGEVTFEDHQTGRTRKLTGLDFMASAKSLVGPWHFEGKGLIDGVGGKFTVNTGIRDAKGELRVASHISPDALPVTADLEGTLRLVDLKLRYDGTFNAAYGAKKQGDPAPVRIKGAFELASDRVRLPQYQLDMGAISDPYSITGQATLDTGLNPQFLLTADGQQVDMNAIGASGEDGKRSRSQQVVSAEERLETFLALLGDIPVPPVPGKATLKLPAIVSSDTSFRDVTVVAEPNGTGWKLDQVSVELPGRTKVEASGLLDLSENRSFKGTLTAASSQPSGLSAWIAGDVAPQIRNLNALGFSADVSIDDNVQQFDNLELAAGGAILKGRVERQVPDGGGPASLSLNLSGGDLDVDAMRAVASLATGRDTAAAFLAQTVSADLQFRNLASQGIVASDVATAFTLKDGKLAVSKLTIGDLAGAAIELAGTASGSVAAPVLDLKGRLKAVDPRGFLLLAERSLPNHPVVTAFASNAHYFADTNVAFELGTGRSGAFPVSATVQGTTNGTKLAVKLQGQDIGLSAGTNLDIQMNAENDNYATLMGQAGFRLLPMLDGNHGALSAKMTRTGTAPAQIVLNAQTATTGFNAKGSGDLSAAHFLEGQYKVLLDSEDVEPFLMVTGYSLPNMGSGLPLSVTATLDIKPDAFVVSSLAGKALEENVAGSLTLSRDASRMLTGDVSVKSLDAGWLAELVSGPLTDGNGAFSAQALPAPVSGPFAADVRVSAANLWLGYPVPVNDFAGRLRYGAGSVAIEEGTGKLAGGAAKGGLSLTVGQGQGFLRGKIDVKGLDLGKLSWRTGDDMPILSGNADLALGLESSGANLKQIAGQLSGSGSIAIPGLQISGFNGGAMPSILSAADKLEGEINAAKVAGMVAPIVVKGQTKIEAVTLPLSISNGRLLVQNARAETPDLRIGLDAAVGLAEGSVRADLRAAFKPGNDEVAGATPALTMRFGGTLASPASTVDATELANYLSLRAFERERRKADLLQGRLAERQRLRREALYYHALDDAREKARIEAERKAEEERLATEAAKQAADKAAAEKAAADKPASGTPSGDKASGEKAGQKTNSIQQLKSLPPNQNTDGFLPEVIRGDKLAPPRAN</sequence>